<keyword evidence="2" id="KW-1185">Reference proteome</keyword>
<organism evidence="1 2">
    <name type="scientific">Pandoraea morbifera</name>
    <dbReference type="NCBI Taxonomy" id="2508300"/>
    <lineage>
        <taxon>Bacteria</taxon>
        <taxon>Pseudomonadati</taxon>
        <taxon>Pseudomonadota</taxon>
        <taxon>Betaproteobacteria</taxon>
        <taxon>Burkholderiales</taxon>
        <taxon>Burkholderiaceae</taxon>
        <taxon>Pandoraea</taxon>
    </lineage>
</organism>
<name>A0A5E4WP91_9BURK</name>
<reference evidence="1 2" key="1">
    <citation type="submission" date="2019-08" db="EMBL/GenBank/DDBJ databases">
        <authorList>
            <person name="Peeters C."/>
        </authorList>
    </citation>
    <scope>NUCLEOTIDE SEQUENCE [LARGE SCALE GENOMIC DNA]</scope>
    <source>
        <strain evidence="1 2">LMG 31116</strain>
    </source>
</reference>
<evidence type="ECO:0000313" key="2">
    <source>
        <dbReference type="Proteomes" id="UP000368474"/>
    </source>
</evidence>
<protein>
    <submittedName>
        <fullName evidence="1">Uncharacterized protein</fullName>
    </submittedName>
</protein>
<dbReference type="EMBL" id="CABPSD010000010">
    <property type="protein sequence ID" value="VVE25619.1"/>
    <property type="molecule type" value="Genomic_DNA"/>
</dbReference>
<sequence length="133" mass="14232">MTPYSTASRRYDARNASCYDAAFSAVSTISTVSAISRGMQGGAAFRLSDMGFEGCLLAENFYYWAETSPAPQGQFHGVVHFTGWRDVDDVIETLDPALTHVTPASYRWADDALEAAHALAASLVAEGALGIDC</sequence>
<evidence type="ECO:0000313" key="1">
    <source>
        <dbReference type="EMBL" id="VVE25619.1"/>
    </source>
</evidence>
<accession>A0A5E4WP91</accession>
<proteinExistence type="predicted"/>
<dbReference type="AlphaFoldDB" id="A0A5E4WP91"/>
<dbReference type="Proteomes" id="UP000368474">
    <property type="component" value="Unassembled WGS sequence"/>
</dbReference>
<gene>
    <name evidence="1" type="ORF">PMO31116_03333</name>
</gene>